<protein>
    <submittedName>
        <fullName evidence="3">Uncharacterized protein</fullName>
    </submittedName>
</protein>
<keyword evidence="2" id="KW-0472">Membrane</keyword>
<feature type="coiled-coil region" evidence="1">
    <location>
        <begin position="33"/>
        <end position="60"/>
    </location>
</feature>
<keyword evidence="2" id="KW-0812">Transmembrane</keyword>
<keyword evidence="1" id="KW-0175">Coiled coil</keyword>
<accession>A0A0U2V8G9</accession>
<name>A0A0U2V8G9_ACAPC</name>
<feature type="transmembrane region" description="Helical" evidence="2">
    <location>
        <begin position="6"/>
        <end position="28"/>
    </location>
</feature>
<reference evidence="3" key="1">
    <citation type="journal article" date="2015" name="Sci. Rep.">
        <title>Spliced leader RNA trans-splicing discovered in copepods.</title>
        <authorList>
            <person name="Yang F."/>
            <person name="Xu D."/>
            <person name="Zhuang Y."/>
            <person name="Yi X."/>
            <person name="Huang Y."/>
            <person name="Chen H."/>
            <person name="Lin S."/>
            <person name="Campbell D.A."/>
            <person name="Sturm N.R."/>
            <person name="Liu G."/>
            <person name="Zhang H."/>
        </authorList>
    </citation>
    <scope>NUCLEOTIDE SEQUENCE</scope>
</reference>
<dbReference type="EMBL" id="KT754684">
    <property type="protein sequence ID" value="ALS04518.1"/>
    <property type="molecule type" value="mRNA"/>
</dbReference>
<dbReference type="InterPro" id="IPR038778">
    <property type="entry name" value="Mtln"/>
</dbReference>
<dbReference type="Pfam" id="PF22002">
    <property type="entry name" value="MTLN"/>
    <property type="match status" value="1"/>
</dbReference>
<evidence type="ECO:0000256" key="1">
    <source>
        <dbReference type="SAM" id="Coils"/>
    </source>
</evidence>
<proteinExistence type="evidence at transcript level"/>
<keyword evidence="2" id="KW-1133">Transmembrane helix</keyword>
<sequence length="60" mass="7082">MEKDARFYQGALALSVTFILGFTCGYQFKTWRLEYLKSKRERLAAKLQATQREIDMMKSI</sequence>
<organism evidence="3">
    <name type="scientific">Acartia pacifica</name>
    <name type="common">Copepod</name>
    <dbReference type="NCBI Taxonomy" id="335913"/>
    <lineage>
        <taxon>Eukaryota</taxon>
        <taxon>Metazoa</taxon>
        <taxon>Ecdysozoa</taxon>
        <taxon>Arthropoda</taxon>
        <taxon>Crustacea</taxon>
        <taxon>Multicrustacea</taxon>
        <taxon>Hexanauplia</taxon>
        <taxon>Copepoda</taxon>
        <taxon>Calanoida</taxon>
        <taxon>Acartiidae</taxon>
        <taxon>Acartia</taxon>
    </lineage>
</organism>
<evidence type="ECO:0000256" key="2">
    <source>
        <dbReference type="SAM" id="Phobius"/>
    </source>
</evidence>
<evidence type="ECO:0000313" key="3">
    <source>
        <dbReference type="EMBL" id="ALS04518.1"/>
    </source>
</evidence>
<dbReference type="AlphaFoldDB" id="A0A0U2V8G9"/>